<dbReference type="Pfam" id="PF00043">
    <property type="entry name" value="GST_C"/>
    <property type="match status" value="1"/>
</dbReference>
<evidence type="ECO:0000313" key="4">
    <source>
        <dbReference type="Proteomes" id="UP000078544"/>
    </source>
</evidence>
<dbReference type="Gene3D" id="1.20.1050.10">
    <property type="match status" value="1"/>
</dbReference>
<evidence type="ECO:0000313" key="3">
    <source>
        <dbReference type="EMBL" id="KZZ99398.1"/>
    </source>
</evidence>
<dbReference type="InterPro" id="IPR036282">
    <property type="entry name" value="Glutathione-S-Trfase_C_sf"/>
</dbReference>
<dbReference type="PROSITE" id="PS50405">
    <property type="entry name" value="GST_CTER"/>
    <property type="match status" value="1"/>
</dbReference>
<dbReference type="GO" id="GO:0005634">
    <property type="term" value="C:nucleus"/>
    <property type="evidence" value="ECO:0007669"/>
    <property type="project" value="TreeGrafter"/>
</dbReference>
<dbReference type="EMBL" id="AZGY01000003">
    <property type="protein sequence ID" value="KZZ99398.1"/>
    <property type="molecule type" value="Genomic_DNA"/>
</dbReference>
<evidence type="ECO:0000256" key="1">
    <source>
        <dbReference type="ARBA" id="ARBA00007409"/>
    </source>
</evidence>
<keyword evidence="4" id="KW-1185">Reference proteome</keyword>
<name>A0A168F2B8_9HYPO</name>
<dbReference type="STRING" id="1081109.A0A168F2B8"/>
<organism evidence="3 4">
    <name type="scientific">Moelleriella libera RCEF 2490</name>
    <dbReference type="NCBI Taxonomy" id="1081109"/>
    <lineage>
        <taxon>Eukaryota</taxon>
        <taxon>Fungi</taxon>
        <taxon>Dikarya</taxon>
        <taxon>Ascomycota</taxon>
        <taxon>Pezizomycotina</taxon>
        <taxon>Sordariomycetes</taxon>
        <taxon>Hypocreomycetidae</taxon>
        <taxon>Hypocreales</taxon>
        <taxon>Clavicipitaceae</taxon>
        <taxon>Moelleriella</taxon>
    </lineage>
</organism>
<dbReference type="GO" id="GO:0006414">
    <property type="term" value="P:translational elongation"/>
    <property type="evidence" value="ECO:0007669"/>
    <property type="project" value="TreeGrafter"/>
</dbReference>
<dbReference type="CDD" id="cd03181">
    <property type="entry name" value="GST_C_EF1Bgamma_like"/>
    <property type="match status" value="1"/>
</dbReference>
<evidence type="ECO:0000259" key="2">
    <source>
        <dbReference type="PROSITE" id="PS50405"/>
    </source>
</evidence>
<reference evidence="3 4" key="1">
    <citation type="journal article" date="2016" name="Genome Biol. Evol.">
        <title>Divergent and convergent evolution of fungal pathogenicity.</title>
        <authorList>
            <person name="Shang Y."/>
            <person name="Xiao G."/>
            <person name="Zheng P."/>
            <person name="Cen K."/>
            <person name="Zhan S."/>
            <person name="Wang C."/>
        </authorList>
    </citation>
    <scope>NUCLEOTIDE SEQUENCE [LARGE SCALE GENOMIC DNA]</scope>
    <source>
        <strain evidence="3 4">RCEF 2490</strain>
    </source>
</reference>
<dbReference type="SUPFAM" id="SSF47616">
    <property type="entry name" value="GST C-terminal domain-like"/>
    <property type="match status" value="1"/>
</dbReference>
<dbReference type="InterPro" id="IPR050802">
    <property type="entry name" value="EF-GSTs"/>
</dbReference>
<proteinExistence type="inferred from homology"/>
<dbReference type="GO" id="GO:0005737">
    <property type="term" value="C:cytoplasm"/>
    <property type="evidence" value="ECO:0007669"/>
    <property type="project" value="TreeGrafter"/>
</dbReference>
<dbReference type="OrthoDB" id="249703at2759"/>
<comment type="caution">
    <text evidence="3">The sequence shown here is derived from an EMBL/GenBank/DDBJ whole genome shotgun (WGS) entry which is preliminary data.</text>
</comment>
<dbReference type="AlphaFoldDB" id="A0A168F2B8"/>
<dbReference type="InterPro" id="IPR004046">
    <property type="entry name" value="GST_C"/>
</dbReference>
<protein>
    <submittedName>
        <fullName evidence="3">Glutathione S-transferase protein</fullName>
    </submittedName>
</protein>
<dbReference type="Proteomes" id="UP000078544">
    <property type="component" value="Unassembled WGS sequence"/>
</dbReference>
<dbReference type="GO" id="GO:0016740">
    <property type="term" value="F:transferase activity"/>
    <property type="evidence" value="ECO:0007669"/>
    <property type="project" value="UniProtKB-KW"/>
</dbReference>
<gene>
    <name evidence="3" type="ORF">AAL_01970</name>
</gene>
<accession>A0A168F2B8</accession>
<keyword evidence="3" id="KW-0808">Transferase</keyword>
<dbReference type="PANTHER" id="PTHR43986:SF1">
    <property type="entry name" value="ELONGATION FACTOR 1-GAMMA"/>
    <property type="match status" value="1"/>
</dbReference>
<comment type="similarity">
    <text evidence="1">Belongs to the GST superfamily.</text>
</comment>
<dbReference type="InterPro" id="IPR010987">
    <property type="entry name" value="Glutathione-S-Trfase_C-like"/>
</dbReference>
<feature type="domain" description="GST C-terminal" evidence="2">
    <location>
        <begin position="102"/>
        <end position="236"/>
    </location>
</feature>
<sequence length="247" mass="28087">MAFTVYGYDGNPRTRIIKAIAATQDIKFDLIEAIPRQNINRDVLITLFPRSRGKIPILKGPEGLTLMEFSYITDPAALFVWLMRSTQYLSKLKPSHLLGDGSLEQEAEVLSWVNWANQELLMTMSRWFLPLIPGLARPAIYSKAAVEAGKEATLAMLDIHEKMMRDRKGTWLVGEHMTLADLFVAVYLARGMEYVLDAEWRAAHPASLKHFEMVAQWKPMKEAGPDFSMVERETPNADPYNVETRTN</sequence>
<dbReference type="PANTHER" id="PTHR43986">
    <property type="entry name" value="ELONGATION FACTOR 1-GAMMA"/>
    <property type="match status" value="1"/>
</dbReference>